<evidence type="ECO:0000256" key="6">
    <source>
        <dbReference type="HAMAP-Rule" id="MF_00627"/>
    </source>
</evidence>
<feature type="binding site" evidence="6">
    <location>
        <position position="195"/>
    </location>
    <ligand>
        <name>NAD(+)</name>
        <dbReference type="ChEBI" id="CHEBI:57540"/>
    </ligand>
</feature>
<keyword evidence="4 6" id="KW-0560">Oxidoreductase</keyword>
<comment type="cofactor">
    <cofactor evidence="6">
        <name>Zn(2+)</name>
        <dbReference type="ChEBI" id="CHEBI:29105"/>
    </cofactor>
    <text evidence="6">Binds 2 Zn(2+) ions per subunit.</text>
</comment>
<dbReference type="Gene3D" id="3.90.180.10">
    <property type="entry name" value="Medium-chain alcohol dehydrogenases, catalytic domain"/>
    <property type="match status" value="1"/>
</dbReference>
<dbReference type="PROSITE" id="PS00059">
    <property type="entry name" value="ADH_ZINC"/>
    <property type="match status" value="1"/>
</dbReference>
<accession>A0A418VBI4</accession>
<feature type="binding site" evidence="6">
    <location>
        <position position="96"/>
    </location>
    <ligand>
        <name>Zn(2+)</name>
        <dbReference type="ChEBI" id="CHEBI:29105"/>
        <label>2</label>
    </ligand>
</feature>
<reference evidence="9 10" key="1">
    <citation type="submission" date="2018-09" db="EMBL/GenBank/DDBJ databases">
        <authorList>
            <person name="Zhu H."/>
        </authorList>
    </citation>
    <scope>NUCLEOTIDE SEQUENCE [LARGE SCALE GENOMIC DNA]</scope>
    <source>
        <strain evidence="9 10">K2S05-167</strain>
    </source>
</reference>
<comment type="pathway">
    <text evidence="6">Amino-acid degradation; L-threonine degradation via oxydo-reductase pathway; glycine from L-threonine: step 1/2.</text>
</comment>
<comment type="catalytic activity">
    <reaction evidence="6">
        <text>L-threonine + NAD(+) = (2S)-2-amino-3-oxobutanoate + NADH + H(+)</text>
        <dbReference type="Rhea" id="RHEA:13161"/>
        <dbReference type="ChEBI" id="CHEBI:15378"/>
        <dbReference type="ChEBI" id="CHEBI:57540"/>
        <dbReference type="ChEBI" id="CHEBI:57926"/>
        <dbReference type="ChEBI" id="CHEBI:57945"/>
        <dbReference type="ChEBI" id="CHEBI:78948"/>
        <dbReference type="EC" id="1.1.1.103"/>
    </reaction>
</comment>
<dbReference type="InterPro" id="IPR002328">
    <property type="entry name" value="ADH_Zn_CS"/>
</dbReference>
<keyword evidence="1 6" id="KW-0963">Cytoplasm</keyword>
<comment type="subunit">
    <text evidence="6">Homotetramer.</text>
</comment>
<dbReference type="Pfam" id="PF00107">
    <property type="entry name" value="ADH_zinc_N"/>
    <property type="match status" value="1"/>
</dbReference>
<dbReference type="SMART" id="SM00829">
    <property type="entry name" value="PKS_ER"/>
    <property type="match status" value="1"/>
</dbReference>
<dbReference type="RefSeq" id="WP_119766259.1">
    <property type="nucleotide sequence ID" value="NZ_QYUJ01000014.1"/>
</dbReference>
<dbReference type="UniPathway" id="UPA00046">
    <property type="reaction ID" value="UER00505"/>
</dbReference>
<feature type="binding site" evidence="6">
    <location>
        <begin position="287"/>
        <end position="288"/>
    </location>
    <ligand>
        <name>NAD(+)</name>
        <dbReference type="ChEBI" id="CHEBI:57540"/>
    </ligand>
</feature>
<feature type="binding site" evidence="6">
    <location>
        <position position="63"/>
    </location>
    <ligand>
        <name>Zn(2+)</name>
        <dbReference type="ChEBI" id="CHEBI:29105"/>
        <label>1</label>
        <note>catalytic</note>
    </ligand>
</feature>
<dbReference type="GO" id="GO:0008743">
    <property type="term" value="F:L-threonine 3-dehydrogenase activity"/>
    <property type="evidence" value="ECO:0007669"/>
    <property type="project" value="UniProtKB-UniRule"/>
</dbReference>
<dbReference type="SUPFAM" id="SSF51735">
    <property type="entry name" value="NAD(P)-binding Rossmann-fold domains"/>
    <property type="match status" value="1"/>
</dbReference>
<gene>
    <name evidence="6" type="primary">tdh</name>
    <name evidence="9" type="ORF">D3875_04765</name>
</gene>
<feature type="active site" description="Charge relay system" evidence="6">
    <location>
        <position position="40"/>
    </location>
</feature>
<feature type="binding site" evidence="6">
    <location>
        <position position="93"/>
    </location>
    <ligand>
        <name>Zn(2+)</name>
        <dbReference type="ChEBI" id="CHEBI:29105"/>
        <label>2</label>
    </ligand>
</feature>
<dbReference type="GO" id="GO:0005737">
    <property type="term" value="C:cytoplasm"/>
    <property type="evidence" value="ECO:0007669"/>
    <property type="project" value="UniProtKB-SubCell"/>
</dbReference>
<dbReference type="NCBIfam" id="TIGR00692">
    <property type="entry name" value="tdh"/>
    <property type="match status" value="1"/>
</dbReference>
<evidence type="ECO:0000256" key="3">
    <source>
        <dbReference type="ARBA" id="ARBA00022833"/>
    </source>
</evidence>
<comment type="similarity">
    <text evidence="6">Belongs to the zinc-containing alcohol dehydrogenase family.</text>
</comment>
<comment type="function">
    <text evidence="6">Catalyzes the NAD(+)-dependent oxidation of L-threonine to 2-amino-3-ketobutyrate.</text>
</comment>
<dbReference type="EMBL" id="QYUJ01000014">
    <property type="protein sequence ID" value="RJF73511.1"/>
    <property type="molecule type" value="Genomic_DNA"/>
</dbReference>
<evidence type="ECO:0000256" key="2">
    <source>
        <dbReference type="ARBA" id="ARBA00022723"/>
    </source>
</evidence>
<dbReference type="InterPro" id="IPR004627">
    <property type="entry name" value="L-Threonine_3-DHase"/>
</dbReference>
<keyword evidence="10" id="KW-1185">Reference proteome</keyword>
<feature type="binding site" evidence="6">
    <location>
        <position position="99"/>
    </location>
    <ligand>
        <name>Zn(2+)</name>
        <dbReference type="ChEBI" id="CHEBI:29105"/>
        <label>2</label>
    </ligand>
</feature>
<dbReference type="Pfam" id="PF08240">
    <property type="entry name" value="ADH_N"/>
    <property type="match status" value="1"/>
</dbReference>
<feature type="site" description="Important for catalytic activity for the proton relay mechanism but does not participate directly in the coordination of zinc atom" evidence="6">
    <location>
        <position position="148"/>
    </location>
</feature>
<dbReference type="InterPro" id="IPR020843">
    <property type="entry name" value="ER"/>
</dbReference>
<evidence type="ECO:0000313" key="10">
    <source>
        <dbReference type="Proteomes" id="UP000286287"/>
    </source>
</evidence>
<feature type="binding site" evidence="6">
    <location>
        <position position="38"/>
    </location>
    <ligand>
        <name>Zn(2+)</name>
        <dbReference type="ChEBI" id="CHEBI:29105"/>
        <label>1</label>
        <note>catalytic</note>
    </ligand>
</feature>
<comment type="caution">
    <text evidence="9">The sequence shown here is derived from an EMBL/GenBank/DDBJ whole genome shotgun (WGS) entry which is preliminary data.</text>
</comment>
<feature type="binding site" evidence="6">
    <location>
        <position position="200"/>
    </location>
    <ligand>
        <name>NAD(+)</name>
        <dbReference type="ChEBI" id="CHEBI:57540"/>
    </ligand>
</feature>
<evidence type="ECO:0000256" key="5">
    <source>
        <dbReference type="ARBA" id="ARBA00023027"/>
    </source>
</evidence>
<keyword evidence="3 6" id="KW-0862">Zinc</keyword>
<dbReference type="EC" id="1.1.1.103" evidence="6 7"/>
<comment type="subcellular location">
    <subcellularLocation>
        <location evidence="6">Cytoplasm</location>
    </subcellularLocation>
</comment>
<evidence type="ECO:0000256" key="7">
    <source>
        <dbReference type="NCBIfam" id="TIGR00692"/>
    </source>
</evidence>
<feature type="active site" description="Charge relay system" evidence="6">
    <location>
        <position position="43"/>
    </location>
</feature>
<feature type="binding site" evidence="6">
    <location>
        <position position="64"/>
    </location>
    <ligand>
        <name>Zn(2+)</name>
        <dbReference type="ChEBI" id="CHEBI:29105"/>
        <label>1</label>
        <note>catalytic</note>
    </ligand>
</feature>
<dbReference type="AlphaFoldDB" id="A0A418VBI4"/>
<dbReference type="InterPro" id="IPR036291">
    <property type="entry name" value="NAD(P)-bd_dom_sf"/>
</dbReference>
<dbReference type="OrthoDB" id="9769198at2"/>
<dbReference type="PANTHER" id="PTHR43401">
    <property type="entry name" value="L-THREONINE 3-DEHYDROGENASE"/>
    <property type="match status" value="1"/>
</dbReference>
<proteinExistence type="inferred from homology"/>
<dbReference type="Proteomes" id="UP000286287">
    <property type="component" value="Unassembled WGS sequence"/>
</dbReference>
<feature type="binding site" evidence="6">
    <location>
        <position position="175"/>
    </location>
    <ligand>
        <name>NAD(+)</name>
        <dbReference type="ChEBI" id="CHEBI:57540"/>
    </ligand>
</feature>
<keyword evidence="2 6" id="KW-0479">Metal-binding</keyword>
<dbReference type="Gene3D" id="3.40.50.720">
    <property type="entry name" value="NAD(P)-binding Rossmann-like Domain"/>
    <property type="match status" value="1"/>
</dbReference>
<dbReference type="GO" id="GO:0019518">
    <property type="term" value="P:L-threonine catabolic process to glycine"/>
    <property type="evidence" value="ECO:0007669"/>
    <property type="project" value="UniProtKB-UniPathway"/>
</dbReference>
<dbReference type="HAMAP" id="MF_00627">
    <property type="entry name" value="Thr_dehydrog"/>
    <property type="match status" value="1"/>
</dbReference>
<evidence type="ECO:0000256" key="1">
    <source>
        <dbReference type="ARBA" id="ARBA00022490"/>
    </source>
</evidence>
<dbReference type="SUPFAM" id="SSF50129">
    <property type="entry name" value="GroES-like"/>
    <property type="match status" value="1"/>
</dbReference>
<feature type="binding site" evidence="6">
    <location>
        <position position="107"/>
    </location>
    <ligand>
        <name>Zn(2+)</name>
        <dbReference type="ChEBI" id="CHEBI:29105"/>
        <label>2</label>
    </ligand>
</feature>
<dbReference type="PANTHER" id="PTHR43401:SF2">
    <property type="entry name" value="L-THREONINE 3-DEHYDROGENASE"/>
    <property type="match status" value="1"/>
</dbReference>
<organism evidence="9 10">
    <name type="scientific">Deinococcus cavernae</name>
    <dbReference type="NCBI Taxonomy" id="2320857"/>
    <lineage>
        <taxon>Bacteria</taxon>
        <taxon>Thermotogati</taxon>
        <taxon>Deinococcota</taxon>
        <taxon>Deinococci</taxon>
        <taxon>Deinococcales</taxon>
        <taxon>Deinococcaceae</taxon>
        <taxon>Deinococcus</taxon>
    </lineage>
</organism>
<evidence type="ECO:0000259" key="8">
    <source>
        <dbReference type="SMART" id="SM00829"/>
    </source>
</evidence>
<dbReference type="InterPro" id="IPR011032">
    <property type="entry name" value="GroES-like_sf"/>
</dbReference>
<dbReference type="InterPro" id="IPR013154">
    <property type="entry name" value="ADH-like_N"/>
</dbReference>
<protein>
    <recommendedName>
        <fullName evidence="6 7">L-threonine 3-dehydrogenase</fullName>
        <shortName evidence="6">TDH</shortName>
        <ecNumber evidence="6 7">1.1.1.103</ecNumber>
    </recommendedName>
</protein>
<sequence length="343" mass="37360">MQALSKLKSEVGIWPVEAPLPSVGPNDLLIKIRKSSICGTDVHIYKWDEWAQKTIPVPMIVGHEYVGVVVGMGSEVRGFQVGDRVSGEGHVTCGHCRNCRAGRRHLCRNTQGIGVNRQGSFAEYLVLPAFNAFKLPDDIPDDIAAIFDPFGNAVHTALSFDLVGEDVLITGAGPIGVMAAAVARHVGARNVVITDVNEYRLDLARRVGVTRAVNVAQEDLWTVAKDELDMHEGFDVGLEMSGSGPAFAQMVQVMNNGGKIALLGIPSGDVSIDWNDVIFKMLTIKGIYGREMFETWYKMAALIQSGLDLTPIITHHYPIQDYQKGFDAMLSGQSGKVILNWGE</sequence>
<evidence type="ECO:0000313" key="9">
    <source>
        <dbReference type="EMBL" id="RJF73511.1"/>
    </source>
</evidence>
<feature type="domain" description="Enoyl reductase (ER)" evidence="8">
    <location>
        <begin position="12"/>
        <end position="339"/>
    </location>
</feature>
<evidence type="ECO:0000256" key="4">
    <source>
        <dbReference type="ARBA" id="ARBA00023002"/>
    </source>
</evidence>
<dbReference type="NCBIfam" id="NF003808">
    <property type="entry name" value="PRK05396.1"/>
    <property type="match status" value="1"/>
</dbReference>
<dbReference type="InterPro" id="IPR013149">
    <property type="entry name" value="ADH-like_C"/>
</dbReference>
<dbReference type="InterPro" id="IPR050129">
    <property type="entry name" value="Zn_alcohol_dh"/>
</dbReference>
<name>A0A418VBI4_9DEIO</name>
<keyword evidence="5 6" id="KW-0520">NAD</keyword>
<dbReference type="GO" id="GO:0008270">
    <property type="term" value="F:zinc ion binding"/>
    <property type="evidence" value="ECO:0007669"/>
    <property type="project" value="UniProtKB-UniRule"/>
</dbReference>
<feature type="binding site" evidence="6">
    <location>
        <begin position="263"/>
        <end position="265"/>
    </location>
    <ligand>
        <name>NAD(+)</name>
        <dbReference type="ChEBI" id="CHEBI:57540"/>
    </ligand>
</feature>